<dbReference type="Gene3D" id="1.10.260.40">
    <property type="entry name" value="lambda repressor-like DNA-binding domains"/>
    <property type="match status" value="1"/>
</dbReference>
<organism evidence="3 4">
    <name type="scientific">Leptospira kmetyi</name>
    <dbReference type="NCBI Taxonomy" id="408139"/>
    <lineage>
        <taxon>Bacteria</taxon>
        <taxon>Pseudomonadati</taxon>
        <taxon>Spirochaetota</taxon>
        <taxon>Spirochaetia</taxon>
        <taxon>Leptospirales</taxon>
        <taxon>Leptospiraceae</taxon>
        <taxon>Leptospira</taxon>
    </lineage>
</organism>
<feature type="domain" description="HTH cro/C1-type" evidence="2">
    <location>
        <begin position="36"/>
        <end position="82"/>
    </location>
</feature>
<dbReference type="RefSeq" id="WP_100755828.1">
    <property type="nucleotide sequence ID" value="NZ_NPDP01000025.1"/>
</dbReference>
<dbReference type="CDD" id="cd00093">
    <property type="entry name" value="HTH_XRE"/>
    <property type="match status" value="1"/>
</dbReference>
<dbReference type="Proteomes" id="UP000231919">
    <property type="component" value="Unassembled WGS sequence"/>
</dbReference>
<dbReference type="PANTHER" id="PTHR36924:SF1">
    <property type="entry name" value="ANTITOXIN HIGA-1"/>
    <property type="match status" value="1"/>
</dbReference>
<dbReference type="PANTHER" id="PTHR36924">
    <property type="entry name" value="ANTITOXIN HIGA-1"/>
    <property type="match status" value="1"/>
</dbReference>
<gene>
    <name evidence="3" type="primary">higA</name>
    <name evidence="3" type="ORF">CH378_13720</name>
</gene>
<sequence>MRRGNRRLSLGERNRKKIPNVHPAEILNEEFLLPMKITAYRLAKETKLNPTRISEIIRGKRGITADTALRFSKFFGNSVEFWMGIQDGFEIQEERRKIGPELEGIRHYKELIKA</sequence>
<dbReference type="Pfam" id="PF01381">
    <property type="entry name" value="HTH_3"/>
    <property type="match status" value="1"/>
</dbReference>
<evidence type="ECO:0000256" key="1">
    <source>
        <dbReference type="ARBA" id="ARBA00023125"/>
    </source>
</evidence>
<evidence type="ECO:0000259" key="2">
    <source>
        <dbReference type="PROSITE" id="PS50943"/>
    </source>
</evidence>
<dbReference type="PROSITE" id="PS50943">
    <property type="entry name" value="HTH_CROC1"/>
    <property type="match status" value="1"/>
</dbReference>
<dbReference type="EMBL" id="NPDP01000025">
    <property type="protein sequence ID" value="PJZ29253.1"/>
    <property type="molecule type" value="Genomic_DNA"/>
</dbReference>
<dbReference type="InterPro" id="IPR013430">
    <property type="entry name" value="Toxin_antidote_HigA"/>
</dbReference>
<accession>A0ABX4N7E8</accession>
<protein>
    <submittedName>
        <fullName evidence="3">Addiction module antidote protein, HigA family</fullName>
    </submittedName>
</protein>
<dbReference type="SUPFAM" id="SSF47413">
    <property type="entry name" value="lambda repressor-like DNA-binding domains"/>
    <property type="match status" value="1"/>
</dbReference>
<evidence type="ECO:0000313" key="3">
    <source>
        <dbReference type="EMBL" id="PJZ29253.1"/>
    </source>
</evidence>
<keyword evidence="4" id="KW-1185">Reference proteome</keyword>
<proteinExistence type="predicted"/>
<evidence type="ECO:0000313" key="4">
    <source>
        <dbReference type="Proteomes" id="UP000231919"/>
    </source>
</evidence>
<keyword evidence="1" id="KW-0238">DNA-binding</keyword>
<dbReference type="InterPro" id="IPR001387">
    <property type="entry name" value="Cro/C1-type_HTH"/>
</dbReference>
<dbReference type="NCBIfam" id="TIGR02607">
    <property type="entry name" value="antidote_HigA"/>
    <property type="match status" value="1"/>
</dbReference>
<reference evidence="3 4" key="1">
    <citation type="submission" date="2017-07" db="EMBL/GenBank/DDBJ databases">
        <title>Leptospira spp. isolated from tropical soils.</title>
        <authorList>
            <person name="Thibeaux R."/>
            <person name="Iraola G."/>
            <person name="Ferres I."/>
            <person name="Bierque E."/>
            <person name="Girault D."/>
            <person name="Soupe-Gilbert M.-E."/>
            <person name="Picardeau M."/>
            <person name="Goarant C."/>
        </authorList>
    </citation>
    <scope>NUCLEOTIDE SEQUENCE [LARGE SCALE GENOMIC DNA]</scope>
    <source>
        <strain evidence="3 4">JW2-C-B1</strain>
    </source>
</reference>
<name>A0ABX4N7E8_9LEPT</name>
<dbReference type="SMART" id="SM00530">
    <property type="entry name" value="HTH_XRE"/>
    <property type="match status" value="1"/>
</dbReference>
<dbReference type="InterPro" id="IPR010982">
    <property type="entry name" value="Lambda_DNA-bd_dom_sf"/>
</dbReference>
<comment type="caution">
    <text evidence="3">The sequence shown here is derived from an EMBL/GenBank/DDBJ whole genome shotgun (WGS) entry which is preliminary data.</text>
</comment>